<dbReference type="EnsemblMetazoa" id="GAUT003776-RA">
    <property type="protein sequence ID" value="GAUT003776-PA"/>
    <property type="gene ID" value="GAUT003776"/>
</dbReference>
<reference evidence="3" key="1">
    <citation type="submission" date="2020-05" db="UniProtKB">
        <authorList>
            <consortium name="EnsemblMetazoa"/>
        </authorList>
    </citation>
    <scope>IDENTIFICATION</scope>
    <source>
        <strain evidence="3">TTRI</strain>
    </source>
</reference>
<organism evidence="3 4">
    <name type="scientific">Glossina austeni</name>
    <name type="common">Savannah tsetse fly</name>
    <dbReference type="NCBI Taxonomy" id="7395"/>
    <lineage>
        <taxon>Eukaryota</taxon>
        <taxon>Metazoa</taxon>
        <taxon>Ecdysozoa</taxon>
        <taxon>Arthropoda</taxon>
        <taxon>Hexapoda</taxon>
        <taxon>Insecta</taxon>
        <taxon>Pterygota</taxon>
        <taxon>Neoptera</taxon>
        <taxon>Endopterygota</taxon>
        <taxon>Diptera</taxon>
        <taxon>Brachycera</taxon>
        <taxon>Muscomorpha</taxon>
        <taxon>Hippoboscoidea</taxon>
        <taxon>Glossinidae</taxon>
        <taxon>Glossina</taxon>
    </lineage>
</organism>
<dbReference type="VEuPathDB" id="VectorBase:GAUT003776"/>
<dbReference type="AlphaFoldDB" id="A0A1A9UG62"/>
<evidence type="ECO:0000256" key="2">
    <source>
        <dbReference type="SAM" id="SignalP"/>
    </source>
</evidence>
<keyword evidence="1" id="KW-1133">Transmembrane helix</keyword>
<feature type="signal peptide" evidence="2">
    <location>
        <begin position="1"/>
        <end position="20"/>
    </location>
</feature>
<protein>
    <submittedName>
        <fullName evidence="3">Uncharacterized protein</fullName>
    </submittedName>
</protein>
<feature type="chain" id="PRO_5008398472" evidence="2">
    <location>
        <begin position="21"/>
        <end position="141"/>
    </location>
</feature>
<keyword evidence="4" id="KW-1185">Reference proteome</keyword>
<sequence length="141" mass="17010">MKRTLRLLLLAFLESQNSDKMPTPGDIATGRNLSTNPLIEAKKLKKKKKKNSDPLNFRRNLHHHYHHHHYHQHQHHHYHYHYHYHYHCDHYYHYYYDRQQQGPSNAPTNQLILSNVFSCFVTGVFVVALIRFISGTYEYNT</sequence>
<name>A0A1A9UG62_GLOAU</name>
<evidence type="ECO:0000256" key="1">
    <source>
        <dbReference type="SAM" id="Phobius"/>
    </source>
</evidence>
<evidence type="ECO:0000313" key="3">
    <source>
        <dbReference type="EnsemblMetazoa" id="GAUT003776-PA"/>
    </source>
</evidence>
<feature type="transmembrane region" description="Helical" evidence="1">
    <location>
        <begin position="111"/>
        <end position="133"/>
    </location>
</feature>
<keyword evidence="1" id="KW-0472">Membrane</keyword>
<dbReference type="Proteomes" id="UP000078200">
    <property type="component" value="Unassembled WGS sequence"/>
</dbReference>
<proteinExistence type="predicted"/>
<accession>A0A1A9UG62</accession>
<keyword evidence="2" id="KW-0732">Signal</keyword>
<keyword evidence="1" id="KW-0812">Transmembrane</keyword>
<evidence type="ECO:0000313" key="4">
    <source>
        <dbReference type="Proteomes" id="UP000078200"/>
    </source>
</evidence>